<proteinExistence type="inferred from homology"/>
<dbReference type="Proteomes" id="UP000242180">
    <property type="component" value="Unassembled WGS sequence"/>
</dbReference>
<keyword evidence="5" id="KW-1185">Reference proteome</keyword>
<protein>
    <submittedName>
        <fullName evidence="4">Saccharopine dehydrogenase-domain-containing protein</fullName>
    </submittedName>
</protein>
<sequence length="427" mass="47204">MMVKEYDIAVFGATGLTGKHIVEHVFQQMAHLPRNFSWAVAGRNPEALTEIVETFAKQYPDAIRPAIIEANVVKRPTLDALAKATKVIINAVGPFRFLGEYVVRACVEQGCDYVDVTGEPEFVERMQRTYHDQAKKNKVTLVHCCGFDSIPADMGVLFVKRLFTDRGWTPSQIEMALRVHVGPAGMRAGYATYESAVHGFGSSHVLQEIRKVSGLPRLPRIGPKLAIHKYYHKDTLGYLVPFKFADPAVVRLSQQLMLSGASVVPAAIDKPMPPTVQFAAYLALPSFFVLILYYIYGFVFSFLATSPWGRNLLLNHPESFSYGVFSKEHPTPEQLAQTSFELTLRARGYDSPVAQGGLNTALTAVVRGPEPGYVATPRIVFQSALTLLRGKQDGTVPTGGVLTPAAAFWDTDLIERLRSVDIHFDTE</sequence>
<keyword evidence="2" id="KW-0472">Membrane</keyword>
<feature type="domain" description="Saccharopine dehydrogenase NADP binding" evidence="3">
    <location>
        <begin position="8"/>
        <end position="142"/>
    </location>
</feature>
<reference evidence="4 5" key="1">
    <citation type="submission" date="2016-07" db="EMBL/GenBank/DDBJ databases">
        <title>Pervasive Adenine N6-methylation of Active Genes in Fungi.</title>
        <authorList>
            <consortium name="DOE Joint Genome Institute"/>
            <person name="Mondo S.J."/>
            <person name="Dannebaum R.O."/>
            <person name="Kuo R.C."/>
            <person name="Labutti K."/>
            <person name="Haridas S."/>
            <person name="Kuo A."/>
            <person name="Salamov A."/>
            <person name="Ahrendt S.R."/>
            <person name="Lipzen A."/>
            <person name="Sullivan W."/>
            <person name="Andreopoulos W.B."/>
            <person name="Clum A."/>
            <person name="Lindquist E."/>
            <person name="Daum C."/>
            <person name="Ramamoorthy G.K."/>
            <person name="Gryganskyi A."/>
            <person name="Culley D."/>
            <person name="Magnuson J.K."/>
            <person name="James T.Y."/>
            <person name="O'Malley M.A."/>
            <person name="Stajich J.E."/>
            <person name="Spatafora J.W."/>
            <person name="Visel A."/>
            <person name="Grigoriev I.V."/>
        </authorList>
    </citation>
    <scope>NUCLEOTIDE SEQUENCE [LARGE SCALE GENOMIC DNA]</scope>
    <source>
        <strain evidence="4 5">NRRL 2496</strain>
    </source>
</reference>
<dbReference type="Pfam" id="PF03435">
    <property type="entry name" value="Sacchrp_dh_NADP"/>
    <property type="match status" value="1"/>
</dbReference>
<keyword evidence="2" id="KW-0812">Transmembrane</keyword>
<dbReference type="InterPro" id="IPR005097">
    <property type="entry name" value="Sacchrp_dh_NADP-bd"/>
</dbReference>
<feature type="transmembrane region" description="Helical" evidence="2">
    <location>
        <begin position="278"/>
        <end position="304"/>
    </location>
</feature>
<comment type="caution">
    <text evidence="4">The sequence shown here is derived from an EMBL/GenBank/DDBJ whole genome shotgun (WGS) entry which is preliminary data.</text>
</comment>
<dbReference type="OrthoDB" id="10268090at2759"/>
<keyword evidence="2" id="KW-1133">Transmembrane helix</keyword>
<evidence type="ECO:0000259" key="3">
    <source>
        <dbReference type="Pfam" id="PF03435"/>
    </source>
</evidence>
<dbReference type="SUPFAM" id="SSF51735">
    <property type="entry name" value="NAD(P)-binding Rossmann-fold domains"/>
    <property type="match status" value="1"/>
</dbReference>
<gene>
    <name evidence="4" type="ORF">BCR43DRAFT_462745</name>
</gene>
<dbReference type="GO" id="GO:0005811">
    <property type="term" value="C:lipid droplet"/>
    <property type="evidence" value="ECO:0007669"/>
    <property type="project" value="TreeGrafter"/>
</dbReference>
<dbReference type="Gene3D" id="3.40.50.720">
    <property type="entry name" value="NAD(P)-binding Rossmann-like Domain"/>
    <property type="match status" value="1"/>
</dbReference>
<evidence type="ECO:0000313" key="5">
    <source>
        <dbReference type="Proteomes" id="UP000242180"/>
    </source>
</evidence>
<dbReference type="AlphaFoldDB" id="A0A1X2H5M2"/>
<dbReference type="GO" id="GO:0009247">
    <property type="term" value="P:glycolipid biosynthetic process"/>
    <property type="evidence" value="ECO:0007669"/>
    <property type="project" value="TreeGrafter"/>
</dbReference>
<name>A0A1X2H5M2_SYNRA</name>
<comment type="similarity">
    <text evidence="1">Belongs to the saccharopine dehydrogenase family.</text>
</comment>
<dbReference type="EMBL" id="MCGN01000009">
    <property type="protein sequence ID" value="ORY93618.1"/>
    <property type="molecule type" value="Genomic_DNA"/>
</dbReference>
<accession>A0A1X2H5M2</accession>
<dbReference type="InParanoid" id="A0A1X2H5M2"/>
<dbReference type="PANTHER" id="PTHR12286:SF5">
    <property type="entry name" value="SACCHAROPINE DEHYDROGENASE-LIKE OXIDOREDUCTASE"/>
    <property type="match status" value="1"/>
</dbReference>
<dbReference type="GO" id="GO:0005739">
    <property type="term" value="C:mitochondrion"/>
    <property type="evidence" value="ECO:0007669"/>
    <property type="project" value="TreeGrafter"/>
</dbReference>
<organism evidence="4 5">
    <name type="scientific">Syncephalastrum racemosum</name>
    <name type="common">Filamentous fungus</name>
    <dbReference type="NCBI Taxonomy" id="13706"/>
    <lineage>
        <taxon>Eukaryota</taxon>
        <taxon>Fungi</taxon>
        <taxon>Fungi incertae sedis</taxon>
        <taxon>Mucoromycota</taxon>
        <taxon>Mucoromycotina</taxon>
        <taxon>Mucoromycetes</taxon>
        <taxon>Mucorales</taxon>
        <taxon>Syncephalastraceae</taxon>
        <taxon>Syncephalastrum</taxon>
    </lineage>
</organism>
<dbReference type="OMA" id="KRPVQMH"/>
<dbReference type="InterPro" id="IPR051276">
    <property type="entry name" value="Saccharopine_DH-like_oxidrdct"/>
</dbReference>
<evidence type="ECO:0000256" key="1">
    <source>
        <dbReference type="ARBA" id="ARBA00038048"/>
    </source>
</evidence>
<evidence type="ECO:0000313" key="4">
    <source>
        <dbReference type="EMBL" id="ORY93618.1"/>
    </source>
</evidence>
<dbReference type="GO" id="GO:0005886">
    <property type="term" value="C:plasma membrane"/>
    <property type="evidence" value="ECO:0007669"/>
    <property type="project" value="TreeGrafter"/>
</dbReference>
<dbReference type="InterPro" id="IPR036291">
    <property type="entry name" value="NAD(P)-bd_dom_sf"/>
</dbReference>
<dbReference type="PANTHER" id="PTHR12286">
    <property type="entry name" value="SACCHAROPINE DEHYDROGENASE-LIKE OXIDOREDUCTASE"/>
    <property type="match status" value="1"/>
</dbReference>
<evidence type="ECO:0000256" key="2">
    <source>
        <dbReference type="SAM" id="Phobius"/>
    </source>
</evidence>